<dbReference type="Gene3D" id="3.40.50.10420">
    <property type="entry name" value="NagB/RpiA/CoA transferase-like"/>
    <property type="match status" value="1"/>
</dbReference>
<dbReference type="EC" id="6.3.3.2" evidence="5"/>
<dbReference type="GO" id="GO:0030272">
    <property type="term" value="F:5-formyltetrahydrofolate cyclo-ligase activity"/>
    <property type="evidence" value="ECO:0007669"/>
    <property type="project" value="UniProtKB-EC"/>
</dbReference>
<dbReference type="PIRSF" id="PIRSF006806">
    <property type="entry name" value="FTHF_cligase"/>
    <property type="match status" value="1"/>
</dbReference>
<dbReference type="NCBIfam" id="TIGR02727">
    <property type="entry name" value="MTHFS_bact"/>
    <property type="match status" value="1"/>
</dbReference>
<comment type="caution">
    <text evidence="6">The sequence shown here is derived from an EMBL/GenBank/DDBJ whole genome shotgun (WGS) entry which is preliminary data.</text>
</comment>
<gene>
    <name evidence="6" type="ORF">GCM10007276_15410</name>
</gene>
<evidence type="ECO:0000256" key="2">
    <source>
        <dbReference type="ARBA" id="ARBA00022741"/>
    </source>
</evidence>
<dbReference type="InterPro" id="IPR037171">
    <property type="entry name" value="NagB/RpiA_transferase-like"/>
</dbReference>
<reference evidence="6" key="1">
    <citation type="journal article" date="2014" name="Int. J. Syst. Evol. Microbiol.">
        <title>Complete genome sequence of Corynebacterium casei LMG S-19264T (=DSM 44701T), isolated from a smear-ripened cheese.</title>
        <authorList>
            <consortium name="US DOE Joint Genome Institute (JGI-PGF)"/>
            <person name="Walter F."/>
            <person name="Albersmeier A."/>
            <person name="Kalinowski J."/>
            <person name="Ruckert C."/>
        </authorList>
    </citation>
    <scope>NUCLEOTIDE SEQUENCE</scope>
    <source>
        <strain evidence="6">CCM 7684</strain>
    </source>
</reference>
<dbReference type="Pfam" id="PF01812">
    <property type="entry name" value="5-FTHF_cyc-lig"/>
    <property type="match status" value="1"/>
</dbReference>
<comment type="catalytic activity">
    <reaction evidence="5">
        <text>(6S)-5-formyl-5,6,7,8-tetrahydrofolate + ATP = (6R)-5,10-methenyltetrahydrofolate + ADP + phosphate</text>
        <dbReference type="Rhea" id="RHEA:10488"/>
        <dbReference type="ChEBI" id="CHEBI:30616"/>
        <dbReference type="ChEBI" id="CHEBI:43474"/>
        <dbReference type="ChEBI" id="CHEBI:57455"/>
        <dbReference type="ChEBI" id="CHEBI:57457"/>
        <dbReference type="ChEBI" id="CHEBI:456216"/>
        <dbReference type="EC" id="6.3.3.2"/>
    </reaction>
</comment>
<keyword evidence="3 4" id="KW-0067">ATP-binding</keyword>
<comment type="similarity">
    <text evidence="1 5">Belongs to the 5-formyltetrahydrofolate cyclo-ligase family.</text>
</comment>
<dbReference type="InterPro" id="IPR002698">
    <property type="entry name" value="FTHF_cligase"/>
</dbReference>
<protein>
    <recommendedName>
        <fullName evidence="5">5-formyltetrahydrofolate cyclo-ligase</fullName>
        <ecNumber evidence="5">6.3.3.2</ecNumber>
    </recommendedName>
</protein>
<sequence length="194" mass="20750">MSVSPFPEKAALRREKRELRAAVPANEAREAAERAAAEAEPWILERSPDCVALYAARGGELDPAPLAARLWAHGIQLALPAVVARDRPLAFRAWRPGGATVSGFAGIMEPTADSAPVMPDVIVVPLLAFDRACHRIGSGAGFYDRTLERLAVKHRVATLGYAFALQEADNMPVEAHDVALDAIATERGLIRPGG</sequence>
<dbReference type="GO" id="GO:0005524">
    <property type="term" value="F:ATP binding"/>
    <property type="evidence" value="ECO:0007669"/>
    <property type="project" value="UniProtKB-KW"/>
</dbReference>
<keyword evidence="5" id="KW-0460">Magnesium</keyword>
<reference evidence="6" key="2">
    <citation type="submission" date="2020-09" db="EMBL/GenBank/DDBJ databases">
        <authorList>
            <person name="Sun Q."/>
            <person name="Sedlacek I."/>
        </authorList>
    </citation>
    <scope>NUCLEOTIDE SEQUENCE</scope>
    <source>
        <strain evidence="6">CCM 7684</strain>
    </source>
</reference>
<evidence type="ECO:0000256" key="3">
    <source>
        <dbReference type="ARBA" id="ARBA00022840"/>
    </source>
</evidence>
<dbReference type="AlphaFoldDB" id="A0A8J2YD49"/>
<evidence type="ECO:0000313" key="6">
    <source>
        <dbReference type="EMBL" id="GGE38985.1"/>
    </source>
</evidence>
<name>A0A8J2YD49_9RHOB</name>
<comment type="cofactor">
    <cofactor evidence="5">
        <name>Mg(2+)</name>
        <dbReference type="ChEBI" id="CHEBI:18420"/>
    </cofactor>
</comment>
<keyword evidence="7" id="KW-1185">Reference proteome</keyword>
<dbReference type="PANTHER" id="PTHR23407:SF1">
    <property type="entry name" value="5-FORMYLTETRAHYDROFOLATE CYCLO-LIGASE"/>
    <property type="match status" value="1"/>
</dbReference>
<evidence type="ECO:0000256" key="1">
    <source>
        <dbReference type="ARBA" id="ARBA00010638"/>
    </source>
</evidence>
<dbReference type="GO" id="GO:0009396">
    <property type="term" value="P:folic acid-containing compound biosynthetic process"/>
    <property type="evidence" value="ECO:0007669"/>
    <property type="project" value="TreeGrafter"/>
</dbReference>
<accession>A0A8J2YD49</accession>
<dbReference type="EMBL" id="BMCP01000002">
    <property type="protein sequence ID" value="GGE38985.1"/>
    <property type="molecule type" value="Genomic_DNA"/>
</dbReference>
<keyword evidence="5" id="KW-0479">Metal-binding</keyword>
<keyword evidence="2 4" id="KW-0547">Nucleotide-binding</keyword>
<dbReference type="InterPro" id="IPR024185">
    <property type="entry name" value="FTHF_cligase-like_sf"/>
</dbReference>
<dbReference type="SUPFAM" id="SSF100950">
    <property type="entry name" value="NagB/RpiA/CoA transferase-like"/>
    <property type="match status" value="1"/>
</dbReference>
<evidence type="ECO:0000313" key="7">
    <source>
        <dbReference type="Proteomes" id="UP000602745"/>
    </source>
</evidence>
<evidence type="ECO:0000256" key="4">
    <source>
        <dbReference type="PIRSR" id="PIRSR006806-1"/>
    </source>
</evidence>
<feature type="binding site" evidence="4">
    <location>
        <position position="60"/>
    </location>
    <ligand>
        <name>substrate</name>
    </ligand>
</feature>
<dbReference type="GO" id="GO:0035999">
    <property type="term" value="P:tetrahydrofolate interconversion"/>
    <property type="evidence" value="ECO:0007669"/>
    <property type="project" value="TreeGrafter"/>
</dbReference>
<proteinExistence type="inferred from homology"/>
<dbReference type="RefSeq" id="WP_188409187.1">
    <property type="nucleotide sequence ID" value="NZ_BMCP01000002.1"/>
</dbReference>
<dbReference type="GO" id="GO:0046872">
    <property type="term" value="F:metal ion binding"/>
    <property type="evidence" value="ECO:0007669"/>
    <property type="project" value="UniProtKB-KW"/>
</dbReference>
<feature type="binding site" evidence="4">
    <location>
        <begin position="9"/>
        <end position="13"/>
    </location>
    <ligand>
        <name>ATP</name>
        <dbReference type="ChEBI" id="CHEBI:30616"/>
    </ligand>
</feature>
<evidence type="ECO:0000256" key="5">
    <source>
        <dbReference type="RuleBase" id="RU361279"/>
    </source>
</evidence>
<dbReference type="Proteomes" id="UP000602745">
    <property type="component" value="Unassembled WGS sequence"/>
</dbReference>
<feature type="binding site" evidence="4">
    <location>
        <begin position="135"/>
        <end position="143"/>
    </location>
    <ligand>
        <name>ATP</name>
        <dbReference type="ChEBI" id="CHEBI:30616"/>
    </ligand>
</feature>
<dbReference type="PANTHER" id="PTHR23407">
    <property type="entry name" value="ATPASE INHIBITOR/5-FORMYLTETRAHYDROFOLATE CYCLO-LIGASE"/>
    <property type="match status" value="1"/>
</dbReference>
<organism evidence="6 7">
    <name type="scientific">Agaricicola taiwanensis</name>
    <dbReference type="NCBI Taxonomy" id="591372"/>
    <lineage>
        <taxon>Bacteria</taxon>
        <taxon>Pseudomonadati</taxon>
        <taxon>Pseudomonadota</taxon>
        <taxon>Alphaproteobacteria</taxon>
        <taxon>Rhodobacterales</taxon>
        <taxon>Paracoccaceae</taxon>
        <taxon>Agaricicola</taxon>
    </lineage>
</organism>